<organism evidence="2 3">
    <name type="scientific">Cynara cardunculus var. scolymus</name>
    <name type="common">Globe artichoke</name>
    <name type="synonym">Cynara scolymus</name>
    <dbReference type="NCBI Taxonomy" id="59895"/>
    <lineage>
        <taxon>Eukaryota</taxon>
        <taxon>Viridiplantae</taxon>
        <taxon>Streptophyta</taxon>
        <taxon>Embryophyta</taxon>
        <taxon>Tracheophyta</taxon>
        <taxon>Spermatophyta</taxon>
        <taxon>Magnoliopsida</taxon>
        <taxon>eudicotyledons</taxon>
        <taxon>Gunneridae</taxon>
        <taxon>Pentapetalae</taxon>
        <taxon>asterids</taxon>
        <taxon>campanulids</taxon>
        <taxon>Asterales</taxon>
        <taxon>Asteraceae</taxon>
        <taxon>Carduoideae</taxon>
        <taxon>Cardueae</taxon>
        <taxon>Carduinae</taxon>
        <taxon>Cynara</taxon>
    </lineage>
</organism>
<dbReference type="SUPFAM" id="SSF53756">
    <property type="entry name" value="UDP-Glycosyltransferase/glycogen phosphorylase"/>
    <property type="match status" value="1"/>
</dbReference>
<dbReference type="InterPro" id="IPR026960">
    <property type="entry name" value="RVT-Znf"/>
</dbReference>
<comment type="caution">
    <text evidence="2">The sequence shown here is derived from an EMBL/GenBank/DDBJ whole genome shotgun (WGS) entry which is preliminary data.</text>
</comment>
<protein>
    <recommendedName>
        <fullName evidence="1">Reverse transcriptase zinc-binding domain-containing protein</fullName>
    </recommendedName>
</protein>
<accession>A0A103XFZ2</accession>
<proteinExistence type="predicted"/>
<dbReference type="Pfam" id="PF13966">
    <property type="entry name" value="zf-RVT"/>
    <property type="match status" value="1"/>
</dbReference>
<dbReference type="PANTHER" id="PTHR33116">
    <property type="entry name" value="REVERSE TRANSCRIPTASE ZINC-BINDING DOMAIN-CONTAINING PROTEIN-RELATED-RELATED"/>
    <property type="match status" value="1"/>
</dbReference>
<dbReference type="PANTHER" id="PTHR33116:SF78">
    <property type="entry name" value="OS12G0587133 PROTEIN"/>
    <property type="match status" value="1"/>
</dbReference>
<evidence type="ECO:0000313" key="3">
    <source>
        <dbReference type="Proteomes" id="UP000243975"/>
    </source>
</evidence>
<reference evidence="2 3" key="1">
    <citation type="journal article" date="2016" name="Sci. Rep.">
        <title>The genome sequence of the outbreeding globe artichoke constructed de novo incorporating a phase-aware low-pass sequencing strategy of F1 progeny.</title>
        <authorList>
            <person name="Scaglione D."/>
            <person name="Reyes-Chin-Wo S."/>
            <person name="Acquadro A."/>
            <person name="Froenicke L."/>
            <person name="Portis E."/>
            <person name="Beitel C."/>
            <person name="Tirone M."/>
            <person name="Mauro R."/>
            <person name="Lo Monaco A."/>
            <person name="Mauromicale G."/>
            <person name="Faccioli P."/>
            <person name="Cattivelli L."/>
            <person name="Rieseberg L."/>
            <person name="Michelmore R."/>
            <person name="Lanteri S."/>
        </authorList>
    </citation>
    <scope>NUCLEOTIDE SEQUENCE [LARGE SCALE GENOMIC DNA]</scope>
    <source>
        <strain evidence="2">2C</strain>
    </source>
</reference>
<evidence type="ECO:0000313" key="2">
    <source>
        <dbReference type="EMBL" id="KVH89993.1"/>
    </source>
</evidence>
<dbReference type="AlphaFoldDB" id="A0A103XFZ2"/>
<evidence type="ECO:0000259" key="1">
    <source>
        <dbReference type="Pfam" id="PF13966"/>
    </source>
</evidence>
<keyword evidence="3" id="KW-1185">Reference proteome</keyword>
<name>A0A103XFZ2_CYNCS</name>
<dbReference type="Gramene" id="KVH89993">
    <property type="protein sequence ID" value="KVH89993"/>
    <property type="gene ID" value="Ccrd_008011"/>
</dbReference>
<dbReference type="Gene3D" id="3.40.50.2000">
    <property type="entry name" value="Glycogen Phosphorylase B"/>
    <property type="match status" value="1"/>
</dbReference>
<dbReference type="Proteomes" id="UP000243975">
    <property type="component" value="Unassembled WGS sequence"/>
</dbReference>
<dbReference type="EMBL" id="LEKV01005119">
    <property type="protein sequence ID" value="KVH89993.1"/>
    <property type="molecule type" value="Genomic_DNA"/>
</dbReference>
<sequence>MNVVNLTDGFGVGCRVKMGENGVVGKDEINKCIRSLMEGEDGCKMRVKMAQPKEGATMALSQDSSSTRNIIKIHKEFHKLNLPFADWFLKEQRPNGIDFSWRWDLDPHGTFSVSSTRAAYDDRSLDQVSFRTSWWVNWVPAKINILAWRLLHKRLPTKNNLLKRGVICLSSLCPLCDCIEEDEEHLFIGCSISRKLLKDLCTWWKVDIGQVNSIDNLLDRSSEVAGNSMCKKAFLGVVYGFFWIIWNLRNRKIFRASSMNSTSLLAGQLQAYSFSGLKIGFGKAFC</sequence>
<feature type="domain" description="Reverse transcriptase zinc-binding" evidence="1">
    <location>
        <begin position="112"/>
        <end position="195"/>
    </location>
</feature>
<dbReference type="STRING" id="59895.A0A103XFZ2"/>
<gene>
    <name evidence="2" type="ORF">Ccrd_008011</name>
</gene>
<dbReference type="OMA" id="ISAHFIQ"/>